<dbReference type="OrthoDB" id="5207784at2759"/>
<organism evidence="2 3">
    <name type="scientific">Cytospora chrysosperma</name>
    <name type="common">Cytospora canker fungus</name>
    <name type="synonym">Sphaeria chrysosperma</name>
    <dbReference type="NCBI Taxonomy" id="252740"/>
    <lineage>
        <taxon>Eukaryota</taxon>
        <taxon>Fungi</taxon>
        <taxon>Dikarya</taxon>
        <taxon>Ascomycota</taxon>
        <taxon>Pezizomycotina</taxon>
        <taxon>Sordariomycetes</taxon>
        <taxon>Sordariomycetidae</taxon>
        <taxon>Diaporthales</taxon>
        <taxon>Cytosporaceae</taxon>
        <taxon>Cytospora</taxon>
    </lineage>
</organism>
<keyword evidence="3" id="KW-1185">Reference proteome</keyword>
<proteinExistence type="predicted"/>
<feature type="region of interest" description="Disordered" evidence="1">
    <location>
        <begin position="1"/>
        <end position="20"/>
    </location>
</feature>
<dbReference type="STRING" id="252740.A0A423WFT8"/>
<name>A0A423WFT8_CYTCH</name>
<gene>
    <name evidence="2" type="ORF">VSDG_02389</name>
</gene>
<protein>
    <submittedName>
        <fullName evidence="2">Uncharacterized protein</fullName>
    </submittedName>
</protein>
<accession>A0A423WFT8</accession>
<reference evidence="2 3" key="1">
    <citation type="submission" date="2015-09" db="EMBL/GenBank/DDBJ databases">
        <title>Host preference determinants of Valsa canker pathogens revealed by comparative genomics.</title>
        <authorList>
            <person name="Yin Z."/>
            <person name="Huang L."/>
        </authorList>
    </citation>
    <scope>NUCLEOTIDE SEQUENCE [LARGE SCALE GENOMIC DNA]</scope>
    <source>
        <strain evidence="2 3">YSFL</strain>
    </source>
</reference>
<evidence type="ECO:0000313" key="2">
    <source>
        <dbReference type="EMBL" id="ROW02121.1"/>
    </source>
</evidence>
<sequence>MSGKDDISNPEGPPSYNELRPNEMIQPTILVLAGQSIHAGSANSEPLYKMNRGISSLTHATKKVEFERVQHTIKTRSNDTPIIKTRDRQIYILRHEQTSPGGLEPLPSDSPHYFIEAVSSTTRTIGNYGLKKSRFRNHWKALPVDISGRNSKSGLPQFVKNGKSLFEIDFNKNRYAWVDGGGEAVAFEDEQDDQHRLIVTVCLPRQTMDVLVALWCCRMWQYSADHTERIHEGMEGLRRKFNLAKGLPGRGTGTGFMR</sequence>
<evidence type="ECO:0000313" key="3">
    <source>
        <dbReference type="Proteomes" id="UP000284375"/>
    </source>
</evidence>
<dbReference type="Proteomes" id="UP000284375">
    <property type="component" value="Unassembled WGS sequence"/>
</dbReference>
<dbReference type="EMBL" id="LJZO01000005">
    <property type="protein sequence ID" value="ROW02121.1"/>
    <property type="molecule type" value="Genomic_DNA"/>
</dbReference>
<evidence type="ECO:0000256" key="1">
    <source>
        <dbReference type="SAM" id="MobiDB-lite"/>
    </source>
</evidence>
<dbReference type="AlphaFoldDB" id="A0A423WFT8"/>
<comment type="caution">
    <text evidence="2">The sequence shown here is derived from an EMBL/GenBank/DDBJ whole genome shotgun (WGS) entry which is preliminary data.</text>
</comment>